<feature type="region of interest" description="Disordered" evidence="13">
    <location>
        <begin position="99"/>
        <end position="119"/>
    </location>
</feature>
<dbReference type="InterPro" id="IPR050492">
    <property type="entry name" value="Bact_metal-bind_prot9"/>
</dbReference>
<name>S3EGY8_9GAMM</name>
<evidence type="ECO:0000256" key="1">
    <source>
        <dbReference type="ARBA" id="ARBA00004418"/>
    </source>
</evidence>
<accession>S3EGY8</accession>
<evidence type="ECO:0000256" key="11">
    <source>
        <dbReference type="ARBA" id="ARBA00023157"/>
    </source>
</evidence>
<dbReference type="GO" id="GO:0042597">
    <property type="term" value="C:periplasmic space"/>
    <property type="evidence" value="ECO:0007669"/>
    <property type="project" value="UniProtKB-SubCell"/>
</dbReference>
<comment type="similarity">
    <text evidence="2">Belongs to the bacterial solute-binding protein 9 family.</text>
</comment>
<dbReference type="Pfam" id="PF01297">
    <property type="entry name" value="ZnuA"/>
    <property type="match status" value="1"/>
</dbReference>
<dbReference type="eggNOG" id="COG4531">
    <property type="taxonomic scope" value="Bacteria"/>
</dbReference>
<dbReference type="STRING" id="28176.CF66_7105"/>
<evidence type="ECO:0000256" key="5">
    <source>
        <dbReference type="ARBA" id="ARBA00022723"/>
    </source>
</evidence>
<keyword evidence="8" id="KW-0862">Zinc</keyword>
<keyword evidence="10" id="KW-0406">Ion transport</keyword>
<dbReference type="InterPro" id="IPR006127">
    <property type="entry name" value="ZnuA-like"/>
</dbReference>
<keyword evidence="9" id="KW-0864">Zinc transport</keyword>
<comment type="caution">
    <text evidence="14">The sequence shown here is derived from an EMBL/GenBank/DDBJ whole genome shotgun (WGS) entry which is preliminary data.</text>
</comment>
<sequence length="288" mass="32806">MIPSLALGKSILTTIKPIQMIVLELTDGVAKPDVLLSGKTSPHGYALRPSDIKRIQDTDLMIWYGRDLEPFLEKLLENKTNVLTLSKIPELKLKKYHRHEHHHHGYEEHHGHEHHHGSYDPHFWLGKEPTIQVARAIADKLREIDPKNKAKYEANFLSFSKQFKKVSKIIGNQLNSIKDKGYYVFHDAYSYFEIDYSLNHLGHFTVEPTRKPGARTLSLIHADLVKNKAVCVFSEPQFVPDVVYSITRGTNVNIGVLDPIGSNINVEKGSYFVFLKSLAHSFSNCLSK</sequence>
<keyword evidence="7" id="KW-0574">Periplasm</keyword>
<reference evidence="14 15" key="1">
    <citation type="journal article" date="2014" name="Environ. Microbiol.">
        <title>Genomic signatures of obligate host dependence in the luminous bacterial symbiont of a vertebrate.</title>
        <authorList>
            <person name="Hendry T.A."/>
            <person name="de Wet J.R."/>
            <person name="Dunlap P.V."/>
        </authorList>
    </citation>
    <scope>NUCLEOTIDE SEQUENCE [LARGE SCALE GENOMIC DNA]</scope>
    <source>
        <strain evidence="14 15">Akat1</strain>
    </source>
</reference>
<dbReference type="EMBL" id="AMSD01000002">
    <property type="protein sequence ID" value="EPE37433.1"/>
    <property type="molecule type" value="Genomic_DNA"/>
</dbReference>
<evidence type="ECO:0000256" key="10">
    <source>
        <dbReference type="ARBA" id="ARBA00023065"/>
    </source>
</evidence>
<comment type="subcellular location">
    <subcellularLocation>
        <location evidence="1">Periplasm</location>
    </subcellularLocation>
</comment>
<comment type="function">
    <text evidence="12">Part of the ATP-binding cassette (ABC) transport system ZnuABC involved in zinc import. Binds zinc with high affinity and specificity and delivers it to the membrane permease for translocation into the cytoplasm.</text>
</comment>
<evidence type="ECO:0000313" key="14">
    <source>
        <dbReference type="EMBL" id="EPE37433.1"/>
    </source>
</evidence>
<evidence type="ECO:0000256" key="3">
    <source>
        <dbReference type="ARBA" id="ARBA00015915"/>
    </source>
</evidence>
<organism evidence="14 15">
    <name type="scientific">Candidatus Photodesmus katoptron Akat1</name>
    <dbReference type="NCBI Taxonomy" id="1236703"/>
    <lineage>
        <taxon>Bacteria</taxon>
        <taxon>Pseudomonadati</taxon>
        <taxon>Pseudomonadota</taxon>
        <taxon>Gammaproteobacteria</taxon>
        <taxon>Vibrionales</taxon>
        <taxon>Vibrionaceae</taxon>
        <taxon>Candidatus Photodesmus</taxon>
    </lineage>
</organism>
<evidence type="ECO:0000256" key="13">
    <source>
        <dbReference type="SAM" id="MobiDB-lite"/>
    </source>
</evidence>
<evidence type="ECO:0000256" key="7">
    <source>
        <dbReference type="ARBA" id="ARBA00022764"/>
    </source>
</evidence>
<dbReference type="CDD" id="cd01019">
    <property type="entry name" value="ZnuA"/>
    <property type="match status" value="1"/>
</dbReference>
<dbReference type="Gene3D" id="3.40.50.1980">
    <property type="entry name" value="Nitrogenase molybdenum iron protein domain"/>
    <property type="match status" value="2"/>
</dbReference>
<dbReference type="GO" id="GO:0006829">
    <property type="term" value="P:zinc ion transport"/>
    <property type="evidence" value="ECO:0007669"/>
    <property type="project" value="UniProtKB-KW"/>
</dbReference>
<evidence type="ECO:0000256" key="4">
    <source>
        <dbReference type="ARBA" id="ARBA00022448"/>
    </source>
</evidence>
<dbReference type="PANTHER" id="PTHR42953">
    <property type="entry name" value="HIGH-AFFINITY ZINC UPTAKE SYSTEM PROTEIN ZNUA-RELATED"/>
    <property type="match status" value="1"/>
</dbReference>
<dbReference type="GO" id="GO:0046872">
    <property type="term" value="F:metal ion binding"/>
    <property type="evidence" value="ECO:0007669"/>
    <property type="project" value="UniProtKB-KW"/>
</dbReference>
<keyword evidence="4" id="KW-0813">Transport</keyword>
<evidence type="ECO:0000256" key="6">
    <source>
        <dbReference type="ARBA" id="ARBA00022729"/>
    </source>
</evidence>
<evidence type="ECO:0000256" key="2">
    <source>
        <dbReference type="ARBA" id="ARBA00011028"/>
    </source>
</evidence>
<evidence type="ECO:0000256" key="8">
    <source>
        <dbReference type="ARBA" id="ARBA00022833"/>
    </source>
</evidence>
<keyword evidence="6" id="KW-0732">Signal</keyword>
<dbReference type="PANTHER" id="PTHR42953:SF3">
    <property type="entry name" value="HIGH-AFFINITY ZINC UPTAKE SYSTEM PROTEIN ZNUA"/>
    <property type="match status" value="1"/>
</dbReference>
<dbReference type="SUPFAM" id="SSF53807">
    <property type="entry name" value="Helical backbone' metal receptor"/>
    <property type="match status" value="1"/>
</dbReference>
<protein>
    <recommendedName>
        <fullName evidence="3">High-affinity zinc uptake system protein ZnuA</fullName>
    </recommendedName>
</protein>
<dbReference type="InterPro" id="IPR035520">
    <property type="entry name" value="ZnuA"/>
</dbReference>
<dbReference type="PATRIC" id="fig|1236703.3.peg.757"/>
<keyword evidence="15" id="KW-1185">Reference proteome</keyword>
<evidence type="ECO:0000256" key="9">
    <source>
        <dbReference type="ARBA" id="ARBA00022906"/>
    </source>
</evidence>
<evidence type="ECO:0000256" key="12">
    <source>
        <dbReference type="ARBA" id="ARBA00045516"/>
    </source>
</evidence>
<dbReference type="Proteomes" id="UP000053688">
    <property type="component" value="Unassembled WGS sequence"/>
</dbReference>
<proteinExistence type="inferred from homology"/>
<keyword evidence="5" id="KW-0479">Metal-binding</keyword>
<gene>
    <name evidence="14" type="ORF">O1U_0736</name>
</gene>
<evidence type="ECO:0000313" key="15">
    <source>
        <dbReference type="Proteomes" id="UP000053688"/>
    </source>
</evidence>
<dbReference type="AlphaFoldDB" id="S3EGY8"/>
<dbReference type="NCBIfam" id="NF007091">
    <property type="entry name" value="PRK09545.1"/>
    <property type="match status" value="1"/>
</dbReference>
<keyword evidence="11" id="KW-1015">Disulfide bond</keyword>
<feature type="compositionally biased region" description="Basic and acidic residues" evidence="13">
    <location>
        <begin position="105"/>
        <end position="119"/>
    </location>
</feature>